<protein>
    <submittedName>
        <fullName evidence="1">Uncharacterized protein</fullName>
    </submittedName>
</protein>
<accession>A0A166BFH8</accession>
<name>A0A166BFH8_METOA</name>
<comment type="caution">
    <text evidence="1">The sequence shown here is derived from an EMBL/GenBank/DDBJ whole genome shotgun (WGS) entry which is preliminary data.</text>
</comment>
<sequence length="136" mass="15756">MALNLGLEKGVKLSKKDKARLMKKIKQGWKATCLVPDYGFDESNNLILKSENIRRIIKNVKIEEDGIFIEKAIENDKNLKITWNSISKISNSKEMRDGLKIELHNELSISFSIYNSYKVKQITQYIANYIFEKANN</sequence>
<dbReference type="STRING" id="66851.MBORA_07640"/>
<dbReference type="Proteomes" id="UP000077428">
    <property type="component" value="Unassembled WGS sequence"/>
</dbReference>
<gene>
    <name evidence="1" type="ORF">MBORA_07640</name>
</gene>
<dbReference type="OrthoDB" id="73768at2157"/>
<organism evidence="1 2">
    <name type="scientific">Methanobrevibacter oralis</name>
    <dbReference type="NCBI Taxonomy" id="66851"/>
    <lineage>
        <taxon>Archaea</taxon>
        <taxon>Methanobacteriati</taxon>
        <taxon>Methanobacteriota</taxon>
        <taxon>Methanomada group</taxon>
        <taxon>Methanobacteria</taxon>
        <taxon>Methanobacteriales</taxon>
        <taxon>Methanobacteriaceae</taxon>
        <taxon>Methanobrevibacter</taxon>
    </lineage>
</organism>
<evidence type="ECO:0000313" key="2">
    <source>
        <dbReference type="Proteomes" id="UP000077428"/>
    </source>
</evidence>
<reference evidence="2" key="1">
    <citation type="journal article" date="2016" name="Genome Announc.">
        <title>Draft Genome Sequences of Methanobrevibacter curvatus DSM11111, Methanobrevibacter cuticularis DSM11139, Methanobrevibacter filiformis DSM11501, and Methanobrevibacter oralis DSM7256.</title>
        <authorList>
            <person name="Poehlein A."/>
            <person name="Seedorf H."/>
        </authorList>
    </citation>
    <scope>NUCLEOTIDE SEQUENCE [LARGE SCALE GENOMIC DNA]</scope>
    <source>
        <strain evidence="2">DSM 7256 / JCM 30027 / ZR</strain>
    </source>
</reference>
<dbReference type="EMBL" id="LWMU01000054">
    <property type="protein sequence ID" value="KZX13278.1"/>
    <property type="molecule type" value="Genomic_DNA"/>
</dbReference>
<dbReference type="AlphaFoldDB" id="A0A166BFH8"/>
<proteinExistence type="predicted"/>
<dbReference type="RefSeq" id="WP_042694680.1">
    <property type="nucleotide sequence ID" value="NZ_CABMAB010000045.1"/>
</dbReference>
<dbReference type="PATRIC" id="fig|66851.6.peg.839"/>
<evidence type="ECO:0000313" key="1">
    <source>
        <dbReference type="EMBL" id="KZX13278.1"/>
    </source>
</evidence>
<keyword evidence="2" id="KW-1185">Reference proteome</keyword>